<dbReference type="Pfam" id="PF00990">
    <property type="entry name" value="GGDEF"/>
    <property type="match status" value="1"/>
</dbReference>
<accession>A0A923HXI4</accession>
<dbReference type="InterPro" id="IPR043128">
    <property type="entry name" value="Rev_trsase/Diguanyl_cyclase"/>
</dbReference>
<dbReference type="PROSITE" id="PS50112">
    <property type="entry name" value="PAS"/>
    <property type="match status" value="1"/>
</dbReference>
<evidence type="ECO:0000259" key="2">
    <source>
        <dbReference type="PROSITE" id="PS50113"/>
    </source>
</evidence>
<dbReference type="NCBIfam" id="TIGR00229">
    <property type="entry name" value="sensory_box"/>
    <property type="match status" value="1"/>
</dbReference>
<reference evidence="4" key="1">
    <citation type="submission" date="2019-10" db="EMBL/GenBank/DDBJ databases">
        <authorList>
            <person name="Ross D.E."/>
            <person name="Gulliver D."/>
        </authorList>
    </citation>
    <scope>NUCLEOTIDE SEQUENCE</scope>
    <source>
        <strain evidence="4">DER-2019</strain>
    </source>
</reference>
<dbReference type="FunFam" id="3.30.450.20:FF:000099">
    <property type="entry name" value="Sensory box sensor histidine kinase"/>
    <property type="match status" value="1"/>
</dbReference>
<dbReference type="OrthoDB" id="185601at2"/>
<dbReference type="InterPro" id="IPR001610">
    <property type="entry name" value="PAC"/>
</dbReference>
<dbReference type="SUPFAM" id="SSF55785">
    <property type="entry name" value="PYP-like sensor domain (PAS domain)"/>
    <property type="match status" value="1"/>
</dbReference>
<evidence type="ECO:0000259" key="3">
    <source>
        <dbReference type="PROSITE" id="PS50887"/>
    </source>
</evidence>
<gene>
    <name evidence="4" type="ORF">GH810_13940</name>
</gene>
<dbReference type="InterPro" id="IPR000014">
    <property type="entry name" value="PAS"/>
</dbReference>
<dbReference type="RefSeq" id="WP_148566993.1">
    <property type="nucleotide sequence ID" value="NZ_RXYA01000007.1"/>
</dbReference>
<dbReference type="FunFam" id="3.30.70.270:FF:000001">
    <property type="entry name" value="Diguanylate cyclase domain protein"/>
    <property type="match status" value="1"/>
</dbReference>
<dbReference type="NCBIfam" id="TIGR00254">
    <property type="entry name" value="GGDEF"/>
    <property type="match status" value="1"/>
</dbReference>
<dbReference type="PANTHER" id="PTHR45138">
    <property type="entry name" value="REGULATORY COMPONENTS OF SENSORY TRANSDUCTION SYSTEM"/>
    <property type="match status" value="1"/>
</dbReference>
<dbReference type="SMART" id="SM00267">
    <property type="entry name" value="GGDEF"/>
    <property type="match status" value="1"/>
</dbReference>
<comment type="caution">
    <text evidence="4">The sequence shown here is derived from an EMBL/GenBank/DDBJ whole genome shotgun (WGS) entry which is preliminary data.</text>
</comment>
<evidence type="ECO:0000259" key="1">
    <source>
        <dbReference type="PROSITE" id="PS50112"/>
    </source>
</evidence>
<dbReference type="GO" id="GO:0052621">
    <property type="term" value="F:diguanylate cyclase activity"/>
    <property type="evidence" value="ECO:0007669"/>
    <property type="project" value="TreeGrafter"/>
</dbReference>
<proteinExistence type="predicted"/>
<dbReference type="PANTHER" id="PTHR45138:SF9">
    <property type="entry name" value="DIGUANYLATE CYCLASE DGCM-RELATED"/>
    <property type="match status" value="1"/>
</dbReference>
<feature type="domain" description="PAC" evidence="2">
    <location>
        <begin position="77"/>
        <end position="129"/>
    </location>
</feature>
<sequence length="283" mass="33297">MNLDNDQYRIIVESSPNMIWRSGKDTLCNYFNTTWLNFTGRPLEQEMGVRWAEGVHPEDYETCLKIYLDAFEKEESFEMEYRLKRKDGVWRWINDRGVPYYINNHEFSGYIGSCIDVTDKVEGQNMRELAQIDGLTRINNRQYFEQLANVEFLKTKRFQTNLSIAMIDVDSFKNINDTYGHHGGDLVLMEIAKTINESIREFDIFGRFGGDEFILLMSNTNYAEANLLIKRMKNIINHIKISYNDSVIHASVSFGLYQMYDEDTLEKVIIEADKKLYEIKKSR</sequence>
<dbReference type="AlphaFoldDB" id="A0A923HXI4"/>
<dbReference type="SMART" id="SM00086">
    <property type="entry name" value="PAC"/>
    <property type="match status" value="1"/>
</dbReference>
<feature type="domain" description="GGDEF" evidence="3">
    <location>
        <begin position="160"/>
        <end position="283"/>
    </location>
</feature>
<feature type="domain" description="PAS" evidence="1">
    <location>
        <begin position="4"/>
        <end position="74"/>
    </location>
</feature>
<dbReference type="CDD" id="cd01949">
    <property type="entry name" value="GGDEF"/>
    <property type="match status" value="1"/>
</dbReference>
<dbReference type="InterPro" id="IPR050469">
    <property type="entry name" value="Diguanylate_Cyclase"/>
</dbReference>
<evidence type="ECO:0000313" key="5">
    <source>
        <dbReference type="Proteomes" id="UP000616595"/>
    </source>
</evidence>
<dbReference type="Pfam" id="PF08447">
    <property type="entry name" value="PAS_3"/>
    <property type="match status" value="1"/>
</dbReference>
<organism evidence="4 5">
    <name type="scientific">Acetobacterium paludosum</name>
    <dbReference type="NCBI Taxonomy" id="52693"/>
    <lineage>
        <taxon>Bacteria</taxon>
        <taxon>Bacillati</taxon>
        <taxon>Bacillota</taxon>
        <taxon>Clostridia</taxon>
        <taxon>Eubacteriales</taxon>
        <taxon>Eubacteriaceae</taxon>
        <taxon>Acetobacterium</taxon>
    </lineage>
</organism>
<dbReference type="Proteomes" id="UP000616595">
    <property type="component" value="Unassembled WGS sequence"/>
</dbReference>
<dbReference type="InterPro" id="IPR013655">
    <property type="entry name" value="PAS_fold_3"/>
</dbReference>
<dbReference type="Gene3D" id="3.30.70.270">
    <property type="match status" value="1"/>
</dbReference>
<dbReference type="InterPro" id="IPR000700">
    <property type="entry name" value="PAS-assoc_C"/>
</dbReference>
<dbReference type="SUPFAM" id="SSF55073">
    <property type="entry name" value="Nucleotide cyclase"/>
    <property type="match status" value="1"/>
</dbReference>
<protein>
    <submittedName>
        <fullName evidence="4">Diguanylate cyclase</fullName>
    </submittedName>
</protein>
<reference evidence="4" key="2">
    <citation type="submission" date="2020-10" db="EMBL/GenBank/DDBJ databases">
        <title>Comparative genomics of the Acetobacterium genus.</title>
        <authorList>
            <person name="Marshall C."/>
            <person name="May H."/>
            <person name="Norman S."/>
        </authorList>
    </citation>
    <scope>NUCLEOTIDE SEQUENCE</scope>
    <source>
        <strain evidence="4">DER-2019</strain>
    </source>
</reference>
<dbReference type="PROSITE" id="PS50887">
    <property type="entry name" value="GGDEF"/>
    <property type="match status" value="1"/>
</dbReference>
<dbReference type="EMBL" id="WJBD01000018">
    <property type="protein sequence ID" value="MBC3889412.1"/>
    <property type="molecule type" value="Genomic_DNA"/>
</dbReference>
<dbReference type="InterPro" id="IPR000160">
    <property type="entry name" value="GGDEF_dom"/>
</dbReference>
<dbReference type="SMART" id="SM00091">
    <property type="entry name" value="PAS"/>
    <property type="match status" value="1"/>
</dbReference>
<keyword evidence="5" id="KW-1185">Reference proteome</keyword>
<dbReference type="CDD" id="cd00130">
    <property type="entry name" value="PAS"/>
    <property type="match status" value="1"/>
</dbReference>
<dbReference type="PROSITE" id="PS50113">
    <property type="entry name" value="PAC"/>
    <property type="match status" value="1"/>
</dbReference>
<name>A0A923HXI4_9FIRM</name>
<dbReference type="Gene3D" id="3.30.450.20">
    <property type="entry name" value="PAS domain"/>
    <property type="match status" value="1"/>
</dbReference>
<evidence type="ECO:0000313" key="4">
    <source>
        <dbReference type="EMBL" id="MBC3889412.1"/>
    </source>
</evidence>
<dbReference type="InterPro" id="IPR029787">
    <property type="entry name" value="Nucleotide_cyclase"/>
</dbReference>
<dbReference type="InterPro" id="IPR035965">
    <property type="entry name" value="PAS-like_dom_sf"/>
</dbReference>